<keyword evidence="2 3" id="KW-0040">ANK repeat</keyword>
<evidence type="ECO:0000256" key="3">
    <source>
        <dbReference type="PROSITE-ProRule" id="PRU00023"/>
    </source>
</evidence>
<evidence type="ECO:0000256" key="1">
    <source>
        <dbReference type="ARBA" id="ARBA00022737"/>
    </source>
</evidence>
<dbReference type="PANTHER" id="PTHR24186">
    <property type="entry name" value="PROTEIN PHOSPHATASE 1 REGULATORY SUBUNIT"/>
    <property type="match status" value="1"/>
</dbReference>
<dbReference type="EMBL" id="JAHRHJ020000009">
    <property type="protein sequence ID" value="KAH9302620.1"/>
    <property type="molecule type" value="Genomic_DNA"/>
</dbReference>
<dbReference type="Pfam" id="PF12796">
    <property type="entry name" value="Ank_2"/>
    <property type="match status" value="2"/>
</dbReference>
<dbReference type="InterPro" id="IPR002110">
    <property type="entry name" value="Ankyrin_rpt"/>
</dbReference>
<dbReference type="OMA" id="CICIRFI"/>
<organism evidence="4 5">
    <name type="scientific">Taxus chinensis</name>
    <name type="common">Chinese yew</name>
    <name type="synonym">Taxus wallichiana var. chinensis</name>
    <dbReference type="NCBI Taxonomy" id="29808"/>
    <lineage>
        <taxon>Eukaryota</taxon>
        <taxon>Viridiplantae</taxon>
        <taxon>Streptophyta</taxon>
        <taxon>Embryophyta</taxon>
        <taxon>Tracheophyta</taxon>
        <taxon>Spermatophyta</taxon>
        <taxon>Pinopsida</taxon>
        <taxon>Pinidae</taxon>
        <taxon>Conifers II</taxon>
        <taxon>Cupressales</taxon>
        <taxon>Taxaceae</taxon>
        <taxon>Taxus</taxon>
    </lineage>
</organism>
<evidence type="ECO:0000313" key="5">
    <source>
        <dbReference type="Proteomes" id="UP000824469"/>
    </source>
</evidence>
<comment type="caution">
    <text evidence="4">The sequence shown here is derived from an EMBL/GenBank/DDBJ whole genome shotgun (WGS) entry which is preliminary data.</text>
</comment>
<protein>
    <submittedName>
        <fullName evidence="4">Uncharacterized protein</fullName>
    </submittedName>
</protein>
<dbReference type="SUPFAM" id="SSF48403">
    <property type="entry name" value="Ankyrin repeat"/>
    <property type="match status" value="1"/>
</dbReference>
<sequence length="212" mass="23779">MYTRISDGQTALHAAVFNKHTDVIKKLTDLKPELVSKADNLGRTPLHVAALITPFKEMVILPFDPWRYAKHAKKNMHITSMLLEKDTPGDSSCDKLDNENQTPLQIAVKEGNAEVVKLILARRRDCIEQIDNEGRNVVQLAVIINAELIFERNSGAMIPMLHFLIRATKRLINDCDNEGKTALDIAIENIDKDEPLFCSIIKVLEANGAVRN</sequence>
<proteinExistence type="predicted"/>
<dbReference type="GO" id="GO:0005886">
    <property type="term" value="C:plasma membrane"/>
    <property type="evidence" value="ECO:0007669"/>
    <property type="project" value="TreeGrafter"/>
</dbReference>
<accession>A0AA38FHR5</accession>
<gene>
    <name evidence="4" type="ORF">KI387_014203</name>
</gene>
<dbReference type="AlphaFoldDB" id="A0AA38FHR5"/>
<dbReference type="InterPro" id="IPR036770">
    <property type="entry name" value="Ankyrin_rpt-contain_sf"/>
</dbReference>
<name>A0AA38FHR5_TAXCH</name>
<keyword evidence="5" id="KW-1185">Reference proteome</keyword>
<dbReference type="Gene3D" id="1.25.40.20">
    <property type="entry name" value="Ankyrin repeat-containing domain"/>
    <property type="match status" value="1"/>
</dbReference>
<dbReference type="SMART" id="SM00248">
    <property type="entry name" value="ANK"/>
    <property type="match status" value="3"/>
</dbReference>
<feature type="repeat" description="ANK" evidence="3">
    <location>
        <begin position="99"/>
        <end position="120"/>
    </location>
</feature>
<reference evidence="4 5" key="1">
    <citation type="journal article" date="2021" name="Nat. Plants">
        <title>The Taxus genome provides insights into paclitaxel biosynthesis.</title>
        <authorList>
            <person name="Xiong X."/>
            <person name="Gou J."/>
            <person name="Liao Q."/>
            <person name="Li Y."/>
            <person name="Zhou Q."/>
            <person name="Bi G."/>
            <person name="Li C."/>
            <person name="Du R."/>
            <person name="Wang X."/>
            <person name="Sun T."/>
            <person name="Guo L."/>
            <person name="Liang H."/>
            <person name="Lu P."/>
            <person name="Wu Y."/>
            <person name="Zhang Z."/>
            <person name="Ro D.K."/>
            <person name="Shang Y."/>
            <person name="Huang S."/>
            <person name="Yan J."/>
        </authorList>
    </citation>
    <scope>NUCLEOTIDE SEQUENCE [LARGE SCALE GENOMIC DNA]</scope>
    <source>
        <strain evidence="4">Ta-2019</strain>
    </source>
</reference>
<dbReference type="PROSITE" id="PS50297">
    <property type="entry name" value="ANK_REP_REGION"/>
    <property type="match status" value="1"/>
</dbReference>
<evidence type="ECO:0000256" key="2">
    <source>
        <dbReference type="ARBA" id="ARBA00023043"/>
    </source>
</evidence>
<dbReference type="PANTHER" id="PTHR24186:SF50">
    <property type="entry name" value="ANKYRIN REPEAT-CONTAINING PROTEIN ITN1-LIKE ISOFORM X1"/>
    <property type="match status" value="1"/>
</dbReference>
<dbReference type="PROSITE" id="PS50088">
    <property type="entry name" value="ANK_REPEAT"/>
    <property type="match status" value="1"/>
</dbReference>
<keyword evidence="1" id="KW-0677">Repeat</keyword>
<dbReference type="Proteomes" id="UP000824469">
    <property type="component" value="Unassembled WGS sequence"/>
</dbReference>
<feature type="non-terminal residue" evidence="4">
    <location>
        <position position="212"/>
    </location>
</feature>
<evidence type="ECO:0000313" key="4">
    <source>
        <dbReference type="EMBL" id="KAH9302620.1"/>
    </source>
</evidence>